<proteinExistence type="predicted"/>
<feature type="transmembrane region" description="Helical" evidence="1">
    <location>
        <begin position="188"/>
        <end position="206"/>
    </location>
</feature>
<dbReference type="OrthoDB" id="3320984at2"/>
<dbReference type="PANTHER" id="PTHR31610">
    <property type="entry name" value="SLR0360 PROTEIN"/>
    <property type="match status" value="1"/>
</dbReference>
<organism evidence="2 3">
    <name type="scientific">Bradyrhizobium betae</name>
    <dbReference type="NCBI Taxonomy" id="244734"/>
    <lineage>
        <taxon>Bacteria</taxon>
        <taxon>Pseudomonadati</taxon>
        <taxon>Pseudomonadota</taxon>
        <taxon>Alphaproteobacteria</taxon>
        <taxon>Hyphomicrobiales</taxon>
        <taxon>Nitrobacteraceae</taxon>
        <taxon>Bradyrhizobium</taxon>
    </lineage>
</organism>
<feature type="transmembrane region" description="Helical" evidence="1">
    <location>
        <begin position="132"/>
        <end position="153"/>
    </location>
</feature>
<feature type="transmembrane region" description="Helical" evidence="1">
    <location>
        <begin position="341"/>
        <end position="359"/>
    </location>
</feature>
<sequence length="554" mass="58191">MSTSTGTAGKSEMNKSEFKPALWTSGDWNAFFGFGTNILVNMLVLTGLLRFVLKMPDSLVFGRILPALGLMMCLSTFYYAYLAYRLAQKTGRSDVCALPSGVSVPHMFIVTFVIMLPITIKTGDPLKGWSAGLVWVFFQSFILMIGGFIAPFIRKITPRAALLGTLAGVSVTFISMRPALEMYMTPQIGLVCFAIILVSWFGGVKYPKSIPAGLIAIAVGMIIAWGSNLFGLNLGGLSIKGVGDAFASFGFSVPIPAVGYVFSGFEFLGIILVTAIPFGIYDLVEAMDNVESAEAAGDEYPTTRVLTADGVVSLIGCLMGNPFINAVYIGHPGWKAMGGRIGYSAATGVMVVVLAWFGIIPVLLALVPVVAISPILLYIGMLIGAQAFQTTPVKHAPAIVLALTPHLAAWAKLQIDTMLGSTMNAAATVGGMAADKADAVKTAAIAALPQQGVFYHGLEIMGGGSILGGLILGAIGVFIIERDFEKASAFALVGAVLTYFGFMHGESVGIGGGFGVTPSVAFAYAVVAAGLYVLSRRTSEHYIAHADMHAAPAE</sequence>
<evidence type="ECO:0000313" key="3">
    <source>
        <dbReference type="Proteomes" id="UP000290819"/>
    </source>
</evidence>
<keyword evidence="1" id="KW-0472">Membrane</keyword>
<feature type="transmembrane region" description="Helical" evidence="1">
    <location>
        <begin position="365"/>
        <end position="384"/>
    </location>
</feature>
<keyword evidence="1" id="KW-0812">Transmembrane</keyword>
<feature type="transmembrane region" description="Helical" evidence="1">
    <location>
        <begin position="30"/>
        <end position="53"/>
    </location>
</feature>
<keyword evidence="1" id="KW-1133">Transmembrane helix</keyword>
<feature type="transmembrane region" description="Helical" evidence="1">
    <location>
        <begin position="212"/>
        <end position="236"/>
    </location>
</feature>
<evidence type="ECO:0000256" key="1">
    <source>
        <dbReference type="SAM" id="Phobius"/>
    </source>
</evidence>
<reference evidence="2 3" key="1">
    <citation type="submission" date="2017-03" db="EMBL/GenBank/DDBJ databases">
        <authorList>
            <person name="Safronova V.I."/>
            <person name="Sazanova A.L."/>
            <person name="Chirak E.R."/>
        </authorList>
    </citation>
    <scope>NUCLEOTIDE SEQUENCE [LARGE SCALE GENOMIC DNA]</scope>
    <source>
        <strain evidence="2 3">Opo-243</strain>
    </source>
</reference>
<feature type="transmembrane region" description="Helical" evidence="1">
    <location>
        <begin position="460"/>
        <end position="480"/>
    </location>
</feature>
<name>A0A4Q1V707_9BRAD</name>
<keyword evidence="3" id="KW-1185">Reference proteome</keyword>
<dbReference type="AlphaFoldDB" id="A0A4Q1V707"/>
<dbReference type="RefSeq" id="WP_129271925.1">
    <property type="nucleotide sequence ID" value="NZ_MZXW01000021.1"/>
</dbReference>
<dbReference type="PANTHER" id="PTHR31610:SF0">
    <property type="entry name" value="SLC26A_SULP TRANSPORTER DOMAIN-CONTAINING PROTEIN"/>
    <property type="match status" value="1"/>
</dbReference>
<feature type="transmembrane region" description="Helical" evidence="1">
    <location>
        <begin position="310"/>
        <end position="329"/>
    </location>
</feature>
<feature type="transmembrane region" description="Helical" evidence="1">
    <location>
        <begin position="159"/>
        <end position="176"/>
    </location>
</feature>
<evidence type="ECO:0000313" key="2">
    <source>
        <dbReference type="EMBL" id="RXT45727.1"/>
    </source>
</evidence>
<accession>A0A4Q1V707</accession>
<feature type="transmembrane region" description="Helical" evidence="1">
    <location>
        <begin position="487"/>
        <end position="504"/>
    </location>
</feature>
<feature type="transmembrane region" description="Helical" evidence="1">
    <location>
        <begin position="102"/>
        <end position="120"/>
    </location>
</feature>
<dbReference type="Proteomes" id="UP000290819">
    <property type="component" value="Unassembled WGS sequence"/>
</dbReference>
<protein>
    <submittedName>
        <fullName evidence="2">Regulator</fullName>
    </submittedName>
</protein>
<feature type="transmembrane region" description="Helical" evidence="1">
    <location>
        <begin position="60"/>
        <end position="82"/>
    </location>
</feature>
<feature type="transmembrane region" description="Helical" evidence="1">
    <location>
        <begin position="257"/>
        <end position="280"/>
    </location>
</feature>
<dbReference type="EMBL" id="MZXW01000021">
    <property type="protein sequence ID" value="RXT45727.1"/>
    <property type="molecule type" value="Genomic_DNA"/>
</dbReference>
<feature type="transmembrane region" description="Helical" evidence="1">
    <location>
        <begin position="510"/>
        <end position="534"/>
    </location>
</feature>
<comment type="caution">
    <text evidence="2">The sequence shown here is derived from an EMBL/GenBank/DDBJ whole genome shotgun (WGS) entry which is preliminary data.</text>
</comment>
<gene>
    <name evidence="2" type="ORF">B5V03_18840</name>
</gene>